<dbReference type="EMBL" id="GGEC01055401">
    <property type="protein sequence ID" value="MBX35885.1"/>
    <property type="molecule type" value="Transcribed_RNA"/>
</dbReference>
<reference evidence="2" key="1">
    <citation type="submission" date="2018-02" db="EMBL/GenBank/DDBJ databases">
        <title>Rhizophora mucronata_Transcriptome.</title>
        <authorList>
            <person name="Meera S.P."/>
            <person name="Sreeshan A."/>
            <person name="Augustine A."/>
        </authorList>
    </citation>
    <scope>NUCLEOTIDE SEQUENCE</scope>
    <source>
        <tissue evidence="2">Leaf</tissue>
    </source>
</reference>
<sequence>MNPLAYSLVCFFITVDFLVLSWI</sequence>
<keyword evidence="1" id="KW-1133">Transmembrane helix</keyword>
<evidence type="ECO:0000256" key="1">
    <source>
        <dbReference type="SAM" id="Phobius"/>
    </source>
</evidence>
<proteinExistence type="predicted"/>
<organism evidence="2">
    <name type="scientific">Rhizophora mucronata</name>
    <name type="common">Asiatic mangrove</name>
    <dbReference type="NCBI Taxonomy" id="61149"/>
    <lineage>
        <taxon>Eukaryota</taxon>
        <taxon>Viridiplantae</taxon>
        <taxon>Streptophyta</taxon>
        <taxon>Embryophyta</taxon>
        <taxon>Tracheophyta</taxon>
        <taxon>Spermatophyta</taxon>
        <taxon>Magnoliopsida</taxon>
        <taxon>eudicotyledons</taxon>
        <taxon>Gunneridae</taxon>
        <taxon>Pentapetalae</taxon>
        <taxon>rosids</taxon>
        <taxon>fabids</taxon>
        <taxon>Malpighiales</taxon>
        <taxon>Rhizophoraceae</taxon>
        <taxon>Rhizophora</taxon>
    </lineage>
</organism>
<accession>A0A2P2N065</accession>
<evidence type="ECO:0000313" key="2">
    <source>
        <dbReference type="EMBL" id="MBX35885.1"/>
    </source>
</evidence>
<protein>
    <submittedName>
        <fullName evidence="2">Uncharacterized protein</fullName>
    </submittedName>
</protein>
<name>A0A2P2N065_RHIMU</name>
<keyword evidence="1" id="KW-0472">Membrane</keyword>
<feature type="transmembrane region" description="Helical" evidence="1">
    <location>
        <begin position="6"/>
        <end position="22"/>
    </location>
</feature>
<keyword evidence="1" id="KW-0812">Transmembrane</keyword>
<dbReference type="AlphaFoldDB" id="A0A2P2N065"/>